<gene>
    <name evidence="1" type="ORF">GCM10011571_35190</name>
</gene>
<sequence>MQEKGEERMNQNIPGMCQQNIGQPVQIHFRDGRILPGVIQEVGPDGIMFGPLNEGYPMKPRVIKKGRFNPQ</sequence>
<evidence type="ECO:0000313" key="2">
    <source>
        <dbReference type="Proteomes" id="UP000625210"/>
    </source>
</evidence>
<organism evidence="1 2">
    <name type="scientific">Marinithermofilum abyssi</name>
    <dbReference type="NCBI Taxonomy" id="1571185"/>
    <lineage>
        <taxon>Bacteria</taxon>
        <taxon>Bacillati</taxon>
        <taxon>Bacillota</taxon>
        <taxon>Bacilli</taxon>
        <taxon>Bacillales</taxon>
        <taxon>Thermoactinomycetaceae</taxon>
        <taxon>Marinithermofilum</taxon>
    </lineage>
</organism>
<dbReference type="EMBL" id="BMHQ01000025">
    <property type="protein sequence ID" value="GGE29972.1"/>
    <property type="molecule type" value="Genomic_DNA"/>
</dbReference>
<evidence type="ECO:0000313" key="1">
    <source>
        <dbReference type="EMBL" id="GGE29972.1"/>
    </source>
</evidence>
<comment type="caution">
    <text evidence="1">The sequence shown here is derived from an EMBL/GenBank/DDBJ whole genome shotgun (WGS) entry which is preliminary data.</text>
</comment>
<reference evidence="1" key="1">
    <citation type="journal article" date="2014" name="Int. J. Syst. Evol. Microbiol.">
        <title>Complete genome sequence of Corynebacterium casei LMG S-19264T (=DSM 44701T), isolated from a smear-ripened cheese.</title>
        <authorList>
            <consortium name="US DOE Joint Genome Institute (JGI-PGF)"/>
            <person name="Walter F."/>
            <person name="Albersmeier A."/>
            <person name="Kalinowski J."/>
            <person name="Ruckert C."/>
        </authorList>
    </citation>
    <scope>NUCLEOTIDE SEQUENCE</scope>
    <source>
        <strain evidence="1">CGMCC 1.15179</strain>
    </source>
</reference>
<proteinExistence type="predicted"/>
<accession>A0A8J2YEY8</accession>
<keyword evidence="2" id="KW-1185">Reference proteome</keyword>
<dbReference type="Proteomes" id="UP000625210">
    <property type="component" value="Unassembled WGS sequence"/>
</dbReference>
<dbReference type="AlphaFoldDB" id="A0A8J2YEY8"/>
<protein>
    <submittedName>
        <fullName evidence="1">Uncharacterized protein</fullName>
    </submittedName>
</protein>
<name>A0A8J2YEY8_9BACL</name>
<reference evidence="1" key="2">
    <citation type="submission" date="2020-09" db="EMBL/GenBank/DDBJ databases">
        <authorList>
            <person name="Sun Q."/>
            <person name="Zhou Y."/>
        </authorList>
    </citation>
    <scope>NUCLEOTIDE SEQUENCE</scope>
    <source>
        <strain evidence="1">CGMCC 1.15179</strain>
    </source>
</reference>